<dbReference type="Proteomes" id="UP000069935">
    <property type="component" value="Chromosome 4"/>
</dbReference>
<reference evidence="9" key="1">
    <citation type="submission" date="2015-08" db="EMBL/GenBank/DDBJ databases">
        <title>Complete Genome Sequence of Azospirillum thiophilum BV-S.</title>
        <authorList>
            <person name="Fomenkov A."/>
            <person name="Vincze T."/>
            <person name="Grabovich M."/>
            <person name="Dubinina G."/>
            <person name="Orlova M."/>
            <person name="Belousova E."/>
            <person name="Roberts R.J."/>
        </authorList>
    </citation>
    <scope>NUCLEOTIDE SEQUENCE [LARGE SCALE GENOMIC DNA]</scope>
    <source>
        <strain evidence="9">BV-S</strain>
    </source>
</reference>
<feature type="transmembrane region" description="Helical" evidence="7">
    <location>
        <begin position="266"/>
        <end position="290"/>
    </location>
</feature>
<feature type="transmembrane region" description="Helical" evidence="7">
    <location>
        <begin position="235"/>
        <end position="254"/>
    </location>
</feature>
<sequence length="320" mass="32529">MFSLVLALAATFLAETYGAPAMLFALLLGMAFHFIARDQKFAAGIGFAARDVLRFGVALLGARITAGQIAGLGWGMFAGIAGAVVATIAFGALTSRALGLTTRFGVLSAGATAICGASAAAALSSVLPRHAEQERDTAFTIIAVTTLSTVAMVVYPILARNFGWSDAEIGVFLGGTIHDVAQVVGAGYSVSTEAGDTATIVKLLRVSLLVPVVLAVSLASRRLSAVPDGGTKPRLIPGFLISFLLIVSANSLGMIPEPMRVGMTTASSWCILTAIAALGIKTSLASLAAAGPRAMGLIVAETLFIASIVGLLVHGLAGWA</sequence>
<comment type="subcellular location">
    <subcellularLocation>
        <location evidence="1">Cell membrane</location>
        <topology evidence="1">Multi-pass membrane protein</topology>
    </subcellularLocation>
</comment>
<dbReference type="KEGG" id="ati:AL072_25740"/>
<evidence type="ECO:0000313" key="9">
    <source>
        <dbReference type="Proteomes" id="UP000069935"/>
    </source>
</evidence>
<feature type="transmembrane region" description="Helical" evidence="7">
    <location>
        <begin position="69"/>
        <end position="92"/>
    </location>
</feature>
<dbReference type="PANTHER" id="PTHR30106">
    <property type="entry name" value="INNER MEMBRANE PROTEIN YEIH-RELATED"/>
    <property type="match status" value="1"/>
</dbReference>
<evidence type="ECO:0008006" key="10">
    <source>
        <dbReference type="Google" id="ProtNLM"/>
    </source>
</evidence>
<evidence type="ECO:0000313" key="8">
    <source>
        <dbReference type="EMBL" id="ALG74476.1"/>
    </source>
</evidence>
<name>A0AAC8W3V1_9PROT</name>
<keyword evidence="9" id="KW-1185">Reference proteome</keyword>
<dbReference type="Pfam" id="PF03601">
    <property type="entry name" value="Cons_hypoth698"/>
    <property type="match status" value="1"/>
</dbReference>
<feature type="transmembrane region" description="Helical" evidence="7">
    <location>
        <begin position="139"/>
        <end position="158"/>
    </location>
</feature>
<keyword evidence="6 7" id="KW-0472">Membrane</keyword>
<dbReference type="PANTHER" id="PTHR30106:SF2">
    <property type="entry name" value="UPF0324 INNER MEMBRANE PROTEIN YEIH"/>
    <property type="match status" value="1"/>
</dbReference>
<dbReference type="EMBL" id="CP012404">
    <property type="protein sequence ID" value="ALG74476.1"/>
    <property type="molecule type" value="Genomic_DNA"/>
</dbReference>
<organism evidence="8 9">
    <name type="scientific">Azospirillum thiophilum</name>
    <dbReference type="NCBI Taxonomy" id="528244"/>
    <lineage>
        <taxon>Bacteria</taxon>
        <taxon>Pseudomonadati</taxon>
        <taxon>Pseudomonadota</taxon>
        <taxon>Alphaproteobacteria</taxon>
        <taxon>Rhodospirillales</taxon>
        <taxon>Azospirillaceae</taxon>
        <taxon>Azospirillum</taxon>
    </lineage>
</organism>
<protein>
    <recommendedName>
        <fullName evidence="10">Sulfate exporter family transporter</fullName>
    </recommendedName>
</protein>
<evidence type="ECO:0000256" key="3">
    <source>
        <dbReference type="ARBA" id="ARBA00022475"/>
    </source>
</evidence>
<feature type="transmembrane region" description="Helical" evidence="7">
    <location>
        <begin position="297"/>
        <end position="317"/>
    </location>
</feature>
<dbReference type="AlphaFoldDB" id="A0AAC8W3V1"/>
<dbReference type="GO" id="GO:0005886">
    <property type="term" value="C:plasma membrane"/>
    <property type="evidence" value="ECO:0007669"/>
    <property type="project" value="UniProtKB-SubCell"/>
</dbReference>
<comment type="similarity">
    <text evidence="2">Belongs to the UPF0324 family.</text>
</comment>
<feature type="transmembrane region" description="Helical" evidence="7">
    <location>
        <begin position="203"/>
        <end position="223"/>
    </location>
</feature>
<evidence type="ECO:0000256" key="5">
    <source>
        <dbReference type="ARBA" id="ARBA00022989"/>
    </source>
</evidence>
<keyword evidence="5 7" id="KW-1133">Transmembrane helix</keyword>
<gene>
    <name evidence="8" type="ORF">AL072_25740</name>
</gene>
<evidence type="ECO:0000256" key="2">
    <source>
        <dbReference type="ARBA" id="ARBA00007977"/>
    </source>
</evidence>
<reference evidence="8 9" key="2">
    <citation type="journal article" date="2016" name="Genome Announc.">
        <title>Complete Genome Sequence of a Strain of Azospirillum thiophilum Isolated from a Sulfide Spring.</title>
        <authorList>
            <person name="Fomenkov A."/>
            <person name="Vincze T."/>
            <person name="Grabovich M."/>
            <person name="Anton B.P."/>
            <person name="Dubinina G."/>
            <person name="Orlova M."/>
            <person name="Belousova E."/>
            <person name="Roberts R.J."/>
        </authorList>
    </citation>
    <scope>NUCLEOTIDE SEQUENCE [LARGE SCALE GENOMIC DNA]</scope>
    <source>
        <strain evidence="8 9">BV-S</strain>
    </source>
</reference>
<evidence type="ECO:0000256" key="7">
    <source>
        <dbReference type="SAM" id="Phobius"/>
    </source>
</evidence>
<proteinExistence type="inferred from homology"/>
<evidence type="ECO:0000256" key="1">
    <source>
        <dbReference type="ARBA" id="ARBA00004651"/>
    </source>
</evidence>
<evidence type="ECO:0000256" key="4">
    <source>
        <dbReference type="ARBA" id="ARBA00022692"/>
    </source>
</evidence>
<dbReference type="InterPro" id="IPR018383">
    <property type="entry name" value="UPF0324_pro"/>
</dbReference>
<keyword evidence="4 7" id="KW-0812">Transmembrane</keyword>
<evidence type="ECO:0000256" key="6">
    <source>
        <dbReference type="ARBA" id="ARBA00023136"/>
    </source>
</evidence>
<feature type="transmembrane region" description="Helical" evidence="7">
    <location>
        <begin position="104"/>
        <end position="127"/>
    </location>
</feature>
<keyword evidence="3" id="KW-1003">Cell membrane</keyword>
<accession>A0AAC8W3V1</accession>